<dbReference type="Proteomes" id="UP001550603">
    <property type="component" value="Unassembled WGS sequence"/>
</dbReference>
<proteinExistence type="predicted"/>
<feature type="region of interest" description="Disordered" evidence="1">
    <location>
        <begin position="1"/>
        <end position="33"/>
    </location>
</feature>
<keyword evidence="2" id="KW-0067">ATP-binding</keyword>
<comment type="caution">
    <text evidence="2">The sequence shown here is derived from an EMBL/GenBank/DDBJ whole genome shotgun (WGS) entry which is preliminary data.</text>
</comment>
<evidence type="ECO:0000313" key="3">
    <source>
        <dbReference type="Proteomes" id="UP001550603"/>
    </source>
</evidence>
<reference evidence="2 3" key="1">
    <citation type="submission" date="2024-06" db="EMBL/GenBank/DDBJ databases">
        <title>The Natural Products Discovery Center: Release of the First 8490 Sequenced Strains for Exploring Actinobacteria Biosynthetic Diversity.</title>
        <authorList>
            <person name="Kalkreuter E."/>
            <person name="Kautsar S.A."/>
            <person name="Yang D."/>
            <person name="Bader C.D."/>
            <person name="Teijaro C.N."/>
            <person name="Fluegel L."/>
            <person name="Davis C.M."/>
            <person name="Simpson J.R."/>
            <person name="Lauterbach L."/>
            <person name="Steele A.D."/>
            <person name="Gui C."/>
            <person name="Meng S."/>
            <person name="Li G."/>
            <person name="Viehrig K."/>
            <person name="Ye F."/>
            <person name="Su P."/>
            <person name="Kiefer A.F."/>
            <person name="Nichols A."/>
            <person name="Cepeda A.J."/>
            <person name="Yan W."/>
            <person name="Fan B."/>
            <person name="Jiang Y."/>
            <person name="Adhikari A."/>
            <person name="Zheng C.-J."/>
            <person name="Schuster L."/>
            <person name="Cowan T.M."/>
            <person name="Smanski M.J."/>
            <person name="Chevrette M.G."/>
            <person name="De Carvalho L.P.S."/>
            <person name="Shen B."/>
        </authorList>
    </citation>
    <scope>NUCLEOTIDE SEQUENCE [LARGE SCALE GENOMIC DNA]</scope>
    <source>
        <strain evidence="2 3">NPDC019583</strain>
    </source>
</reference>
<dbReference type="GO" id="GO:0005524">
    <property type="term" value="F:ATP binding"/>
    <property type="evidence" value="ECO:0007669"/>
    <property type="project" value="UniProtKB-KW"/>
</dbReference>
<keyword evidence="2" id="KW-0547">Nucleotide-binding</keyword>
<protein>
    <submittedName>
        <fullName evidence="2">ATP-binding protein</fullName>
    </submittedName>
</protein>
<sequence>RLCHTAPGGGHAPAHPCGPQLIPEGPTGPAAELLGGLPVQGLPTHGLPVNGVPVG</sequence>
<feature type="non-terminal residue" evidence="2">
    <location>
        <position position="1"/>
    </location>
</feature>
<organism evidence="2 3">
    <name type="scientific">Streptomyces olindensis</name>
    <dbReference type="NCBI Taxonomy" id="358823"/>
    <lineage>
        <taxon>Bacteria</taxon>
        <taxon>Bacillati</taxon>
        <taxon>Actinomycetota</taxon>
        <taxon>Actinomycetes</taxon>
        <taxon>Kitasatosporales</taxon>
        <taxon>Streptomycetaceae</taxon>
        <taxon>Streptomyces</taxon>
    </lineage>
</organism>
<evidence type="ECO:0000256" key="1">
    <source>
        <dbReference type="SAM" id="MobiDB-lite"/>
    </source>
</evidence>
<name>A0ABV2XSK7_9ACTN</name>
<dbReference type="EMBL" id="JBEYBN010000011">
    <property type="protein sequence ID" value="MEU2266966.1"/>
    <property type="molecule type" value="Genomic_DNA"/>
</dbReference>
<evidence type="ECO:0000313" key="2">
    <source>
        <dbReference type="EMBL" id="MEU2266966.1"/>
    </source>
</evidence>
<keyword evidence="3" id="KW-1185">Reference proteome</keyword>
<accession>A0ABV2XSK7</accession>
<gene>
    <name evidence="2" type="ORF">ABZ568_11165</name>
</gene>